<dbReference type="EMBL" id="CAKXAJ010026337">
    <property type="protein sequence ID" value="CAH2267005.1"/>
    <property type="molecule type" value="Genomic_DNA"/>
</dbReference>
<feature type="region of interest" description="Disordered" evidence="1">
    <location>
        <begin position="27"/>
        <end position="51"/>
    </location>
</feature>
<dbReference type="Proteomes" id="UP000838756">
    <property type="component" value="Unassembled WGS sequence"/>
</dbReference>
<gene>
    <name evidence="3" type="primary">jg6704</name>
    <name evidence="3" type="ORF">PAEG_LOCUS25600</name>
</gene>
<evidence type="ECO:0000256" key="1">
    <source>
        <dbReference type="SAM" id="MobiDB-lite"/>
    </source>
</evidence>
<evidence type="ECO:0000313" key="4">
    <source>
        <dbReference type="Proteomes" id="UP000838756"/>
    </source>
</evidence>
<keyword evidence="4" id="KW-1185">Reference proteome</keyword>
<feature type="chain" id="PRO_5035897367" evidence="2">
    <location>
        <begin position="23"/>
        <end position="78"/>
    </location>
</feature>
<evidence type="ECO:0000256" key="2">
    <source>
        <dbReference type="SAM" id="SignalP"/>
    </source>
</evidence>
<accession>A0A8S4SK04</accession>
<proteinExistence type="predicted"/>
<sequence length="78" mass="8640">MNHSKVIVSFFMLMCIIQSLDCARVKRDTAEEPAPAEPAKGEESGGKDSISTSMINSLTQFFGTFKPKEVPFLNKFPI</sequence>
<dbReference type="OrthoDB" id="10441196at2759"/>
<name>A0A8S4SK04_9NEOP</name>
<organism evidence="3 4">
    <name type="scientific">Pararge aegeria aegeria</name>
    <dbReference type="NCBI Taxonomy" id="348720"/>
    <lineage>
        <taxon>Eukaryota</taxon>
        <taxon>Metazoa</taxon>
        <taxon>Ecdysozoa</taxon>
        <taxon>Arthropoda</taxon>
        <taxon>Hexapoda</taxon>
        <taxon>Insecta</taxon>
        <taxon>Pterygota</taxon>
        <taxon>Neoptera</taxon>
        <taxon>Endopterygota</taxon>
        <taxon>Lepidoptera</taxon>
        <taxon>Glossata</taxon>
        <taxon>Ditrysia</taxon>
        <taxon>Papilionoidea</taxon>
        <taxon>Nymphalidae</taxon>
        <taxon>Satyrinae</taxon>
        <taxon>Satyrini</taxon>
        <taxon>Parargina</taxon>
        <taxon>Pararge</taxon>
    </lineage>
</organism>
<comment type="caution">
    <text evidence="3">The sequence shown here is derived from an EMBL/GenBank/DDBJ whole genome shotgun (WGS) entry which is preliminary data.</text>
</comment>
<evidence type="ECO:0000313" key="3">
    <source>
        <dbReference type="EMBL" id="CAH2267005.1"/>
    </source>
</evidence>
<dbReference type="AlphaFoldDB" id="A0A8S4SK04"/>
<reference evidence="3" key="1">
    <citation type="submission" date="2022-03" db="EMBL/GenBank/DDBJ databases">
        <authorList>
            <person name="Lindestad O."/>
        </authorList>
    </citation>
    <scope>NUCLEOTIDE SEQUENCE</scope>
</reference>
<feature type="signal peptide" evidence="2">
    <location>
        <begin position="1"/>
        <end position="22"/>
    </location>
</feature>
<protein>
    <submittedName>
        <fullName evidence="3">Jg6704 protein</fullName>
    </submittedName>
</protein>
<keyword evidence="2" id="KW-0732">Signal</keyword>